<proteinExistence type="predicted"/>
<dbReference type="EMBL" id="AY271621">
    <property type="protein sequence ID" value="AAL65287.1"/>
    <property type="molecule type" value="Genomic_DNA"/>
</dbReference>
<dbReference type="InterPro" id="IPR052045">
    <property type="entry name" value="Sulfur_Carrier/Prot_Modifier"/>
</dbReference>
<dbReference type="InterPro" id="IPR012675">
    <property type="entry name" value="Beta-grasp_dom_sf"/>
</dbReference>
<reference evidence="1" key="2">
    <citation type="journal article" date="2004" name="Mol. Microbiol.">
        <title>The Pseudomonas siderophore quinolobactin is synthesized from xanthurenic acid, an intermediate of the kynurenine pathway.</title>
        <authorList>
            <person name="Matthijs S."/>
            <person name="Baysse C."/>
            <person name="Koedam N."/>
            <person name="Tehrani K.A."/>
            <person name="Verheyden L."/>
            <person name="Budzikiewicz H."/>
            <person name="Schaefer M."/>
            <person name="Hoorelbeke B."/>
            <person name="Meyer J.-M."/>
            <person name="De Greve H."/>
            <person name="Cornelis P."/>
        </authorList>
    </citation>
    <scope>NUCLEOTIDE SEQUENCE</scope>
    <source>
        <strain evidence="1">ATCC 17400</strain>
    </source>
</reference>
<evidence type="ECO:0000313" key="1">
    <source>
        <dbReference type="EMBL" id="AAL65287.1"/>
    </source>
</evidence>
<dbReference type="PANTHER" id="PTHR38031">
    <property type="entry name" value="SULFUR CARRIER PROTEIN SLR0821-RELATED"/>
    <property type="match status" value="1"/>
</dbReference>
<protein>
    <submittedName>
        <fullName evidence="1">QbsE</fullName>
    </submittedName>
</protein>
<dbReference type="Pfam" id="PF02597">
    <property type="entry name" value="ThiS"/>
    <property type="match status" value="1"/>
</dbReference>
<dbReference type="CDD" id="cd17074">
    <property type="entry name" value="Ubl_CysO_like"/>
    <property type="match status" value="1"/>
</dbReference>
<organism evidence="1">
    <name type="scientific">Pseudomonas fluorescens</name>
    <dbReference type="NCBI Taxonomy" id="294"/>
    <lineage>
        <taxon>Bacteria</taxon>
        <taxon>Pseudomonadati</taxon>
        <taxon>Pseudomonadota</taxon>
        <taxon>Gammaproteobacteria</taxon>
        <taxon>Pseudomonadales</taxon>
        <taxon>Pseudomonadaceae</taxon>
        <taxon>Pseudomonas</taxon>
    </lineage>
</organism>
<dbReference type="Gene3D" id="3.10.20.30">
    <property type="match status" value="1"/>
</dbReference>
<dbReference type="InterPro" id="IPR016155">
    <property type="entry name" value="Mopterin_synth/thiamin_S_b"/>
</dbReference>
<dbReference type="SUPFAM" id="SSF54285">
    <property type="entry name" value="MoaD/ThiS"/>
    <property type="match status" value="1"/>
</dbReference>
<accession>Q84HF7</accession>
<sequence length="90" mass="9965">MKITVPTLMRNLTANQKTVEAQGQTVRQVIDALEQQYPGIAARLVEGNKVHKFINIYINDDDIRFLQSLDSAVAQHDQITILPAVAGGCF</sequence>
<dbReference type="AlphaFoldDB" id="Q84HF7"/>
<dbReference type="PANTHER" id="PTHR38031:SF1">
    <property type="entry name" value="SULFUR CARRIER PROTEIN CYSO"/>
    <property type="match status" value="1"/>
</dbReference>
<reference evidence="1" key="1">
    <citation type="submission" date="2003-04" db="EMBL/GenBank/DDBJ databases">
        <authorList>
            <person name="Matthijs S.L.C."/>
        </authorList>
    </citation>
    <scope>NUCLEOTIDE SEQUENCE</scope>
    <source>
        <strain evidence="1">ATCC 17400</strain>
    </source>
</reference>
<dbReference type="InterPro" id="IPR003749">
    <property type="entry name" value="ThiS/MoaD-like"/>
</dbReference>
<name>Q84HF7_PSEFL</name>
<gene>
    <name evidence="1" type="primary">qbsE</name>
</gene>